<keyword evidence="2" id="KW-0812">Transmembrane</keyword>
<feature type="transmembrane region" description="Helical" evidence="2">
    <location>
        <begin position="108"/>
        <end position="129"/>
    </location>
</feature>
<dbReference type="Proteomes" id="UP000692954">
    <property type="component" value="Unassembled WGS sequence"/>
</dbReference>
<keyword evidence="4" id="KW-1185">Reference proteome</keyword>
<feature type="transmembrane region" description="Helical" evidence="2">
    <location>
        <begin position="160"/>
        <end position="178"/>
    </location>
</feature>
<reference evidence="3" key="1">
    <citation type="submission" date="2021-01" db="EMBL/GenBank/DDBJ databases">
        <authorList>
            <consortium name="Genoscope - CEA"/>
            <person name="William W."/>
        </authorList>
    </citation>
    <scope>NUCLEOTIDE SEQUENCE</scope>
</reference>
<evidence type="ECO:0000256" key="1">
    <source>
        <dbReference type="SAM" id="MobiDB-lite"/>
    </source>
</evidence>
<feature type="compositionally biased region" description="Polar residues" evidence="1">
    <location>
        <begin position="32"/>
        <end position="49"/>
    </location>
</feature>
<feature type="transmembrane region" description="Helical" evidence="2">
    <location>
        <begin position="63"/>
        <end position="81"/>
    </location>
</feature>
<name>A0A8S1QAA7_9CILI</name>
<organism evidence="3 4">
    <name type="scientific">Paramecium sonneborni</name>
    <dbReference type="NCBI Taxonomy" id="65129"/>
    <lineage>
        <taxon>Eukaryota</taxon>
        <taxon>Sar</taxon>
        <taxon>Alveolata</taxon>
        <taxon>Ciliophora</taxon>
        <taxon>Intramacronucleata</taxon>
        <taxon>Oligohymenophorea</taxon>
        <taxon>Peniculida</taxon>
        <taxon>Parameciidae</taxon>
        <taxon>Paramecium</taxon>
    </lineage>
</organism>
<comment type="caution">
    <text evidence="3">The sequence shown here is derived from an EMBL/GenBank/DDBJ whole genome shotgun (WGS) entry which is preliminary data.</text>
</comment>
<accession>A0A8S1QAA7</accession>
<gene>
    <name evidence="3" type="ORF">PSON_ATCC_30995.1.T1010037</name>
</gene>
<sequence>MYQAEGFKTVASQGSKNENKEKGIVDNKNSNDQENQNPQQMQVSPDQPITTIPTRPSLLKIEIFIELCTLILFIYTCYEFFFEYQKLPSTIDIDFGSRSSFKQVNKQYLIIILVGAILLQILISSLQLFTHKFKYRVAINSKNCHLVFRYKRQFLSFEKLITMGLFMYDTISIFKIIQKQWQPLALYLSALFILPYIICWIIYNKMINQLVKKETK</sequence>
<protein>
    <recommendedName>
        <fullName evidence="5">Transmembrane protein</fullName>
    </recommendedName>
</protein>
<feature type="transmembrane region" description="Helical" evidence="2">
    <location>
        <begin position="184"/>
        <end position="203"/>
    </location>
</feature>
<evidence type="ECO:0008006" key="5">
    <source>
        <dbReference type="Google" id="ProtNLM"/>
    </source>
</evidence>
<evidence type="ECO:0000313" key="4">
    <source>
        <dbReference type="Proteomes" id="UP000692954"/>
    </source>
</evidence>
<evidence type="ECO:0000256" key="2">
    <source>
        <dbReference type="SAM" id="Phobius"/>
    </source>
</evidence>
<feature type="region of interest" description="Disordered" evidence="1">
    <location>
        <begin position="1"/>
        <end position="49"/>
    </location>
</feature>
<feature type="compositionally biased region" description="Basic and acidic residues" evidence="1">
    <location>
        <begin position="17"/>
        <end position="31"/>
    </location>
</feature>
<dbReference type="AlphaFoldDB" id="A0A8S1QAA7"/>
<keyword evidence="2" id="KW-1133">Transmembrane helix</keyword>
<keyword evidence="2" id="KW-0472">Membrane</keyword>
<proteinExistence type="predicted"/>
<dbReference type="OrthoDB" id="317037at2759"/>
<evidence type="ECO:0000313" key="3">
    <source>
        <dbReference type="EMBL" id="CAD8112508.1"/>
    </source>
</evidence>
<dbReference type="EMBL" id="CAJJDN010000101">
    <property type="protein sequence ID" value="CAD8112508.1"/>
    <property type="molecule type" value="Genomic_DNA"/>
</dbReference>